<keyword evidence="3" id="KW-1185">Reference proteome</keyword>
<accession>A0ABD5Y416</accession>
<dbReference type="RefSeq" id="WP_274325757.1">
    <property type="nucleotide sequence ID" value="NZ_CP118158.1"/>
</dbReference>
<sequence>MPTPTRRDGAVAAPSLTETQSQILSHLREQVDGTAYFKAKYIAEELGLSAKEVGINMGLLQERTRDIEIEQWGRSDSTTWKVTL</sequence>
<dbReference type="AlphaFoldDB" id="A0ABD5Y416"/>
<dbReference type="EMBL" id="JBHTAS010000001">
    <property type="protein sequence ID" value="MFC7140192.1"/>
    <property type="molecule type" value="Genomic_DNA"/>
</dbReference>
<comment type="caution">
    <text evidence="2">The sequence shown here is derived from an EMBL/GenBank/DDBJ whole genome shotgun (WGS) entry which is preliminary data.</text>
</comment>
<feature type="domain" description="DUF7123" evidence="1">
    <location>
        <begin position="13"/>
        <end position="83"/>
    </location>
</feature>
<dbReference type="Proteomes" id="UP001596432">
    <property type="component" value="Unassembled WGS sequence"/>
</dbReference>
<reference evidence="2 3" key="1">
    <citation type="journal article" date="2019" name="Int. J. Syst. Evol. Microbiol.">
        <title>The Global Catalogue of Microorganisms (GCM) 10K type strain sequencing project: providing services to taxonomists for standard genome sequencing and annotation.</title>
        <authorList>
            <consortium name="The Broad Institute Genomics Platform"/>
            <consortium name="The Broad Institute Genome Sequencing Center for Infectious Disease"/>
            <person name="Wu L."/>
            <person name="Ma J."/>
        </authorList>
    </citation>
    <scope>NUCLEOTIDE SEQUENCE [LARGE SCALE GENOMIC DNA]</scope>
    <source>
        <strain evidence="2 3">XZYJT29</strain>
    </source>
</reference>
<evidence type="ECO:0000313" key="2">
    <source>
        <dbReference type="EMBL" id="MFC7140192.1"/>
    </source>
</evidence>
<evidence type="ECO:0000313" key="3">
    <source>
        <dbReference type="Proteomes" id="UP001596432"/>
    </source>
</evidence>
<gene>
    <name evidence="2" type="ORF">ACFQMA_10155</name>
</gene>
<dbReference type="InterPro" id="IPR055547">
    <property type="entry name" value="DUF7123"/>
</dbReference>
<organism evidence="2 3">
    <name type="scientific">Halosimplex aquaticum</name>
    <dbReference type="NCBI Taxonomy" id="3026162"/>
    <lineage>
        <taxon>Archaea</taxon>
        <taxon>Methanobacteriati</taxon>
        <taxon>Methanobacteriota</taxon>
        <taxon>Stenosarchaea group</taxon>
        <taxon>Halobacteria</taxon>
        <taxon>Halobacteriales</taxon>
        <taxon>Haloarculaceae</taxon>
        <taxon>Halosimplex</taxon>
    </lineage>
</organism>
<dbReference type="Pfam" id="PF23438">
    <property type="entry name" value="DUF7123"/>
    <property type="match status" value="1"/>
</dbReference>
<dbReference type="GeneID" id="78820472"/>
<evidence type="ECO:0000259" key="1">
    <source>
        <dbReference type="Pfam" id="PF23438"/>
    </source>
</evidence>
<protein>
    <recommendedName>
        <fullName evidence="1">DUF7123 domain-containing protein</fullName>
    </recommendedName>
</protein>
<proteinExistence type="predicted"/>
<name>A0ABD5Y416_9EURY</name>